<dbReference type="InterPro" id="IPR050546">
    <property type="entry name" value="Glycosyl_Hydrlase_16"/>
</dbReference>
<dbReference type="PROSITE" id="PS51257">
    <property type="entry name" value="PROKAR_LIPOPROTEIN"/>
    <property type="match status" value="1"/>
</dbReference>
<name>A0A0H3U8D4_9BACT</name>
<dbReference type="PANTHER" id="PTHR10963:SF55">
    <property type="entry name" value="GLYCOSIDE HYDROLASE FAMILY 16 PROTEIN"/>
    <property type="match status" value="1"/>
</dbReference>
<evidence type="ECO:0000313" key="4">
    <source>
        <dbReference type="EMBL" id="AIF26776.1"/>
    </source>
</evidence>
<dbReference type="Gene3D" id="2.60.120.260">
    <property type="entry name" value="Galactose-binding domain-like"/>
    <property type="match status" value="1"/>
</dbReference>
<feature type="domain" description="GH16" evidence="3">
    <location>
        <begin position="762"/>
        <end position="1041"/>
    </location>
</feature>
<dbReference type="CDD" id="cd08023">
    <property type="entry name" value="GH16_laminarinase_like"/>
    <property type="match status" value="1"/>
</dbReference>
<proteinExistence type="inferred from homology"/>
<reference evidence="4" key="1">
    <citation type="submission" date="2013-08" db="EMBL/GenBank/DDBJ databases">
        <title>Comparison of modified E. coli strains.</title>
        <authorList>
            <person name="Juergensen J."/>
            <person name="Bonge A."/>
            <person name="Streit W.R."/>
        </authorList>
    </citation>
    <scope>NUCLEOTIDE SEQUENCE</scope>
</reference>
<dbReference type="InterPro" id="IPR013320">
    <property type="entry name" value="ConA-like_dom_sf"/>
</dbReference>
<dbReference type="InterPro" id="IPR000757">
    <property type="entry name" value="Beta-glucanase-like"/>
</dbReference>
<dbReference type="SUPFAM" id="SSF49785">
    <property type="entry name" value="Galactose-binding domain-like"/>
    <property type="match status" value="1"/>
</dbReference>
<accession>A0A0H3U8D4</accession>
<dbReference type="AlphaFoldDB" id="A0A0H3U8D4"/>
<dbReference type="PANTHER" id="PTHR10963">
    <property type="entry name" value="GLYCOSYL HYDROLASE-RELATED"/>
    <property type="match status" value="1"/>
</dbReference>
<evidence type="ECO:0000259" key="2">
    <source>
        <dbReference type="PROSITE" id="PS50022"/>
    </source>
</evidence>
<dbReference type="GO" id="GO:0004553">
    <property type="term" value="F:hydrolase activity, hydrolyzing O-glycosyl compounds"/>
    <property type="evidence" value="ECO:0007669"/>
    <property type="project" value="InterPro"/>
</dbReference>
<feature type="domain" description="F5/8 type C" evidence="2">
    <location>
        <begin position="70"/>
        <end position="215"/>
    </location>
</feature>
<dbReference type="InterPro" id="IPR000421">
    <property type="entry name" value="FA58C"/>
</dbReference>
<dbReference type="Pfam" id="PF00754">
    <property type="entry name" value="F5_F8_type_C"/>
    <property type="match status" value="1"/>
</dbReference>
<evidence type="ECO:0000256" key="1">
    <source>
        <dbReference type="ARBA" id="ARBA00006865"/>
    </source>
</evidence>
<sequence length="1041" mass="112158">MKFRLLSSISICAVLVSCTHERISPDDPGKNTGTITTNVYHDLTINADSEQPLSTKTSLGEGYSVLWSEGDSFNLVGQAKETPTVDVTYTVTTNYETYQSYSLSNAYDGDESTYFWSSEAQATGKYILISFNTAVKLTSFSTYSSNSSDMPKTGQYLQVSADETEWTDIGAFNGEATCSFENIESGAIKYVRIYAKSDATNWLVLNEITMTAVAQPSEVVIPVNEKFTIESGVGEASATFTGTVEGDISGQTLYAFYPYSTDVVYDGTNVSFDMPYEQTYSPDGFASGANPMIGIYQEGDVNFKNLCGVLKLAIKGTQLVRSISITDSAGSPLWGGVSFPVANIGQAAEVSGGSSTVLLNCGDGVQLNESEPTSFCLVVPAGVFSEGFSAKITTSEGVAEISTSKPNTISRSTARVMPPFVLNIVSPDVLWEQGKEYEIAEATFSSQSTGLEAMMVKNAMTVNDASLENKAVFVSGGTTLTLGANASLSNTLIICDLGQANLDAGAVSASGLVAMKGMRASSGFLLKASSLGKLYVDSCDFGFASSGQSLLDMASNGGSQMTELSVVGNVFHSSDASVQRTISLAGNSAGVNFGTLKVNDNMFMNIKGDDGAIVSVGGVGCLALERNHFYYGNSLADDFAILKSSSAPSESTVASNSYYAAEGAGVVSSYGTAHAHSLYTDPLTSADIQNGSYTYGSPLATAFYSLEGKTKQCAVDRNGKTVSLRHSPVETDVDICVMPSVDYSLTGTWPSKSLTMSYNGSYDTYSVILPDYVSTSSIQTLNTDDGGWKSVWADEFSGDDWDREVWTRCPKDTPDWAKEQYPEDETLVQVSDGALITWGRKESDTTIGNGGYVCGGIWGENLKSFNLGMNGVTGRIDVRARMTDAKGYWPAIWMMPQQDSFVWPQWGEIDIMEHLNYGSTYWATLHTSRSYGDTGSDNSCNNNGSTSFTNRTSWHVFSVIVINDEIRLLLDGVTSHTCKKSDHADTSETSIDYWLNYWPFDQTEYYLILDSQLNGSWPGSADGTDLPAHMDIDYVRYFVKE</sequence>
<dbReference type="PROSITE" id="PS51762">
    <property type="entry name" value="GH16_2"/>
    <property type="match status" value="1"/>
</dbReference>
<evidence type="ECO:0000259" key="3">
    <source>
        <dbReference type="PROSITE" id="PS51762"/>
    </source>
</evidence>
<dbReference type="EMBL" id="KF540245">
    <property type="protein sequence ID" value="AIF26776.1"/>
    <property type="molecule type" value="Genomic_DNA"/>
</dbReference>
<organism evidence="4">
    <name type="scientific">uncultured bacterium fosmid pJB89E1</name>
    <dbReference type="NCBI Taxonomy" id="1478073"/>
    <lineage>
        <taxon>Bacteria</taxon>
        <taxon>environmental samples</taxon>
    </lineage>
</organism>
<dbReference type="Pfam" id="PF00722">
    <property type="entry name" value="Glyco_hydro_16"/>
    <property type="match status" value="1"/>
</dbReference>
<comment type="similarity">
    <text evidence="1">Belongs to the glycosyl hydrolase 16 family.</text>
</comment>
<keyword evidence="4" id="KW-0378">Hydrolase</keyword>
<dbReference type="Gene3D" id="2.60.120.200">
    <property type="match status" value="1"/>
</dbReference>
<dbReference type="SUPFAM" id="SSF49899">
    <property type="entry name" value="Concanavalin A-like lectins/glucanases"/>
    <property type="match status" value="1"/>
</dbReference>
<dbReference type="PROSITE" id="PS50022">
    <property type="entry name" value="FA58C_3"/>
    <property type="match status" value="1"/>
</dbReference>
<protein>
    <submittedName>
        <fullName evidence="4">Putative hydrolase</fullName>
    </submittedName>
</protein>
<dbReference type="InterPro" id="IPR008979">
    <property type="entry name" value="Galactose-bd-like_sf"/>
</dbReference>
<dbReference type="GO" id="GO:0005975">
    <property type="term" value="P:carbohydrate metabolic process"/>
    <property type="evidence" value="ECO:0007669"/>
    <property type="project" value="InterPro"/>
</dbReference>